<evidence type="ECO:0000313" key="6">
    <source>
        <dbReference type="Proteomes" id="UP000730618"/>
    </source>
</evidence>
<dbReference type="Pfam" id="PF01547">
    <property type="entry name" value="SBP_bac_1"/>
    <property type="match status" value="1"/>
</dbReference>
<keyword evidence="6" id="KW-1185">Reference proteome</keyword>
<evidence type="ECO:0008006" key="7">
    <source>
        <dbReference type="Google" id="ProtNLM"/>
    </source>
</evidence>
<sequence length="305" mass="34432">MIEAIKNTNPEGKLYGLPMPDFDPQVLYYNKSLFDRFGVPYPKDGMTWDETYELAKKMTRADGGKLYRGFSSQHGVVMRDNQLGLPYLDPRADKIYNDEEWKKQFDNLARFYQIPNNNRDTKNRSAGVESDAFNSGDVAMQVNQLTKFRTFPEGLDWDMVTMPTFKEKPNTMNQASSAYWFVTKTSKHKDIAFKIVAYLLSDEIQADYATNLAGIPSLKASDNAVKTFGQNVPALKGKHVQAAYKYDIAPAPPQRDKGLVRADPNKVLAAFNNAFLKVVIDGMDINTALRQAGEDVAKAIDEKRK</sequence>
<organism evidence="5 6">
    <name type="scientific">Paenibacillus allorhizosphaerae</name>
    <dbReference type="NCBI Taxonomy" id="2849866"/>
    <lineage>
        <taxon>Bacteria</taxon>
        <taxon>Bacillati</taxon>
        <taxon>Bacillota</taxon>
        <taxon>Bacilli</taxon>
        <taxon>Bacillales</taxon>
        <taxon>Paenibacillaceae</taxon>
        <taxon>Paenibacillus</taxon>
    </lineage>
</organism>
<protein>
    <recommendedName>
        <fullName evidence="7">Extracellular solute-binding protein</fullName>
    </recommendedName>
</protein>
<accession>A0ABN7TJF8</accession>
<comment type="subcellular location">
    <subcellularLocation>
        <location evidence="1">Cell envelope</location>
    </subcellularLocation>
</comment>
<dbReference type="EMBL" id="CAJVCE010000006">
    <property type="protein sequence ID" value="CAG7638246.1"/>
    <property type="molecule type" value="Genomic_DNA"/>
</dbReference>
<proteinExistence type="inferred from homology"/>
<keyword evidence="4" id="KW-0732">Signal</keyword>
<comment type="similarity">
    <text evidence="2">Belongs to the bacterial solute-binding protein 1 family.</text>
</comment>
<name>A0ABN7TJF8_9BACL</name>
<dbReference type="PANTHER" id="PTHR43649:SF31">
    <property type="entry name" value="SN-GLYCEROL-3-PHOSPHATE-BINDING PERIPLASMIC PROTEIN UGPB"/>
    <property type="match status" value="1"/>
</dbReference>
<evidence type="ECO:0000313" key="5">
    <source>
        <dbReference type="EMBL" id="CAG7638246.1"/>
    </source>
</evidence>
<dbReference type="InterPro" id="IPR006059">
    <property type="entry name" value="SBP"/>
</dbReference>
<evidence type="ECO:0000256" key="2">
    <source>
        <dbReference type="ARBA" id="ARBA00008520"/>
    </source>
</evidence>
<evidence type="ECO:0000256" key="3">
    <source>
        <dbReference type="ARBA" id="ARBA00022448"/>
    </source>
</evidence>
<dbReference type="InterPro" id="IPR050490">
    <property type="entry name" value="Bact_solute-bd_prot1"/>
</dbReference>
<evidence type="ECO:0000256" key="4">
    <source>
        <dbReference type="ARBA" id="ARBA00022729"/>
    </source>
</evidence>
<keyword evidence="3" id="KW-0813">Transport</keyword>
<dbReference type="RefSeq" id="WP_218098763.1">
    <property type="nucleotide sequence ID" value="NZ_CAJVCE010000006.1"/>
</dbReference>
<evidence type="ECO:0000256" key="1">
    <source>
        <dbReference type="ARBA" id="ARBA00004196"/>
    </source>
</evidence>
<comment type="caution">
    <text evidence="5">The sequence shown here is derived from an EMBL/GenBank/DDBJ whole genome shotgun (WGS) entry which is preliminary data.</text>
</comment>
<reference evidence="5 6" key="1">
    <citation type="submission" date="2021-06" db="EMBL/GenBank/DDBJ databases">
        <authorList>
            <person name="Criscuolo A."/>
        </authorList>
    </citation>
    <scope>NUCLEOTIDE SEQUENCE [LARGE SCALE GENOMIC DNA]</scope>
    <source>
        <strain evidence="6">CIP 111802</strain>
    </source>
</reference>
<dbReference type="Proteomes" id="UP000730618">
    <property type="component" value="Unassembled WGS sequence"/>
</dbReference>
<dbReference type="PANTHER" id="PTHR43649">
    <property type="entry name" value="ARABINOSE-BINDING PROTEIN-RELATED"/>
    <property type="match status" value="1"/>
</dbReference>
<gene>
    <name evidence="5" type="ORF">PAECIP111802_02420</name>
</gene>